<dbReference type="InterPro" id="IPR036028">
    <property type="entry name" value="SH3-like_dom_sf"/>
</dbReference>
<sequence>MFETSTIGMFNPFHTFGMGHKNRKRISISKPMVLGTFPVVSTTRRRESGHVATEPLAAASASAAASAAAVGRKKVYYDVVQDYLPNSDEEEEIEVQRGFVGQSSGYLNIHQGDIVQLINKGHNNLLYVKLVNRLGEGFVPSRCLRINEQLSGDAGSLRSDAAASGGYPGAKLPPLPIGLPPPTPHRVNPGNRQIVGSIDGEGGSWCSTMLDDSTLNSDGSNKDTAHDDNDTNNTNNTNNTNKGSQLQSGVSCYVDYCSVKDNRVWYKIECELSTGHHRTLCRYYQDFYWLHLELIDRLRRVNSNADISILPRLPAPSKNVTKEGVAATRVEGFNKYLKSLFQSEHIPELVKVTVIVDQWLAPRSGDLVRTPQGYLYRVRDVGSSDARAPAAAGTANSETAGITLEHPEQAWEVIPEKESPGIIPQPPNMAETTWFPQSNPYPTIATSRSMSAIIRSGVSPKSTKTIEMVNSAPSTPQFFASSSFQSSALPSMLVSTLVKPPSSVGSSVNSSPTVVPSAPVAPLQSLDDRLPQPKNNHLSLPQPLPTASDSSKFVPIKMKVHYKDDIYAVRCTWDLICSYESLLHMILPRLRKDLEVDVGKLQLCRRLTTDDKHNKHSKKSSSSPLSTSSSCKETILSPKNYKELMADLRVLAASSNRTPTVANATGIASNKATDSAEQNQTSVGQGRLNIFVRIKAE</sequence>
<dbReference type="InterPro" id="IPR035550">
    <property type="entry name" value="Bem1/Scd2_PX"/>
</dbReference>
<dbReference type="GO" id="GO:0005737">
    <property type="term" value="C:cytoplasm"/>
    <property type="evidence" value="ECO:0007669"/>
    <property type="project" value="TreeGrafter"/>
</dbReference>
<dbReference type="EMBL" id="CP002503">
    <property type="protein sequence ID" value="AET41009.1"/>
    <property type="molecule type" value="Genomic_DNA"/>
</dbReference>
<keyword evidence="8" id="KW-1185">Reference proteome</keyword>
<dbReference type="GO" id="GO:0043332">
    <property type="term" value="C:mating projection tip"/>
    <property type="evidence" value="ECO:0007669"/>
    <property type="project" value="TreeGrafter"/>
</dbReference>
<keyword evidence="1 3" id="KW-0728">SH3 domain</keyword>
<feature type="compositionally biased region" description="Pro residues" evidence="4">
    <location>
        <begin position="171"/>
        <end position="184"/>
    </location>
</feature>
<dbReference type="SMART" id="SM00312">
    <property type="entry name" value="PX"/>
    <property type="match status" value="1"/>
</dbReference>
<feature type="region of interest" description="Disordered" evidence="4">
    <location>
        <begin position="155"/>
        <end position="194"/>
    </location>
</feature>
<evidence type="ECO:0000256" key="4">
    <source>
        <dbReference type="SAM" id="MobiDB-lite"/>
    </source>
</evidence>
<feature type="compositionally biased region" description="Low complexity" evidence="4">
    <location>
        <begin position="620"/>
        <end position="631"/>
    </location>
</feature>
<dbReference type="Gene3D" id="3.30.1520.10">
    <property type="entry name" value="Phox-like domain"/>
    <property type="match status" value="1"/>
</dbReference>
<feature type="compositionally biased region" description="Low complexity" evidence="4">
    <location>
        <begin position="231"/>
        <end position="241"/>
    </location>
</feature>
<dbReference type="PROSITE" id="PS50002">
    <property type="entry name" value="SH3"/>
    <property type="match status" value="1"/>
</dbReference>
<protein>
    <recommendedName>
        <fullName evidence="9">PX domain-containing protein</fullName>
    </recommendedName>
</protein>
<dbReference type="SUPFAM" id="SSF64268">
    <property type="entry name" value="PX domain"/>
    <property type="match status" value="1"/>
</dbReference>
<dbReference type="STRING" id="931890.G8JVZ4"/>
<dbReference type="InterPro" id="IPR051228">
    <property type="entry name" value="NADPH_Oxidase/PX-Domain"/>
</dbReference>
<dbReference type="OrthoDB" id="548867at2759"/>
<dbReference type="AlphaFoldDB" id="G8JVZ4"/>
<dbReference type="InParanoid" id="G8JVZ4"/>
<evidence type="ECO:0000256" key="1">
    <source>
        <dbReference type="ARBA" id="ARBA00022443"/>
    </source>
</evidence>
<dbReference type="InterPro" id="IPR001683">
    <property type="entry name" value="PX_dom"/>
</dbReference>
<dbReference type="GO" id="GO:0035091">
    <property type="term" value="F:phosphatidylinositol binding"/>
    <property type="evidence" value="ECO:0007669"/>
    <property type="project" value="InterPro"/>
</dbReference>
<dbReference type="SUPFAM" id="SSF50044">
    <property type="entry name" value="SH3-domain"/>
    <property type="match status" value="1"/>
</dbReference>
<dbReference type="HOGENOM" id="CLU_395353_0_0_1"/>
<accession>G8JVZ4</accession>
<dbReference type="InterPro" id="IPR001452">
    <property type="entry name" value="SH3_domain"/>
</dbReference>
<evidence type="ECO:0000259" key="5">
    <source>
        <dbReference type="PROSITE" id="PS50002"/>
    </source>
</evidence>
<dbReference type="PANTHER" id="PTHR15706">
    <property type="entry name" value="SH3 MULTIPLE DOMAIN"/>
    <property type="match status" value="1"/>
</dbReference>
<keyword evidence="2" id="KW-0677">Repeat</keyword>
<feature type="region of interest" description="Disordered" evidence="4">
    <location>
        <begin position="216"/>
        <end position="244"/>
    </location>
</feature>
<proteinExistence type="predicted"/>
<feature type="region of interest" description="Disordered" evidence="4">
    <location>
        <begin position="610"/>
        <end position="631"/>
    </location>
</feature>
<feature type="domain" description="PX" evidence="6">
    <location>
        <begin position="244"/>
        <end position="366"/>
    </location>
</feature>
<reference evidence="8" key="1">
    <citation type="journal article" date="2012" name="G3 (Bethesda)">
        <title>Pichia sorbitophila, an interspecies yeast hybrid reveals early steps of genome resolution following polyploidization.</title>
        <authorList>
            <person name="Leh Louis V."/>
            <person name="Despons L."/>
            <person name="Friedrich A."/>
            <person name="Martin T."/>
            <person name="Durrens P."/>
            <person name="Casaregola S."/>
            <person name="Neuveglise C."/>
            <person name="Fairhead C."/>
            <person name="Marck C."/>
            <person name="Cruz J.A."/>
            <person name="Straub M.L."/>
            <person name="Kugler V."/>
            <person name="Sacerdot C."/>
            <person name="Uzunov Z."/>
            <person name="Thierry A."/>
            <person name="Weiss S."/>
            <person name="Bleykasten C."/>
            <person name="De Montigny J."/>
            <person name="Jacques N."/>
            <person name="Jung P."/>
            <person name="Lemaire M."/>
            <person name="Mallet S."/>
            <person name="Morel G."/>
            <person name="Richard G.F."/>
            <person name="Sarkar A."/>
            <person name="Savel G."/>
            <person name="Schacherer J."/>
            <person name="Seret M.L."/>
            <person name="Talla E."/>
            <person name="Samson G."/>
            <person name="Jubin C."/>
            <person name="Poulain J."/>
            <person name="Vacherie B."/>
            <person name="Barbe V."/>
            <person name="Pelletier E."/>
            <person name="Sherman D.J."/>
            <person name="Westhof E."/>
            <person name="Weissenbach J."/>
            <person name="Baret P.V."/>
            <person name="Wincker P."/>
            <person name="Gaillardin C."/>
            <person name="Dujon B."/>
            <person name="Souciet J.L."/>
        </authorList>
    </citation>
    <scope>NUCLEOTIDE SEQUENCE [LARGE SCALE GENOMIC DNA]</scope>
    <source>
        <strain evidence="8">CBS 270.75 / DBVPG 7215 / KCTC 17166 / NRRL Y-17582</strain>
    </source>
</reference>
<evidence type="ECO:0000313" key="8">
    <source>
        <dbReference type="Proteomes" id="UP000006790"/>
    </source>
</evidence>
<feature type="compositionally biased region" description="Basic and acidic residues" evidence="4">
    <location>
        <begin position="220"/>
        <end position="229"/>
    </location>
</feature>
<evidence type="ECO:0008006" key="9">
    <source>
        <dbReference type="Google" id="ProtNLM"/>
    </source>
</evidence>
<evidence type="ECO:0000256" key="2">
    <source>
        <dbReference type="ARBA" id="ARBA00022737"/>
    </source>
</evidence>
<dbReference type="KEGG" id="erc:Ecym_7161"/>
<feature type="domain" description="SH3" evidence="5">
    <location>
        <begin position="88"/>
        <end position="149"/>
    </location>
</feature>
<evidence type="ECO:0000313" key="7">
    <source>
        <dbReference type="EMBL" id="AET41009.1"/>
    </source>
</evidence>
<name>G8JVZ4_ERECY</name>
<evidence type="ECO:0000259" key="6">
    <source>
        <dbReference type="PROSITE" id="PS50195"/>
    </source>
</evidence>
<dbReference type="RefSeq" id="XP_003647826.1">
    <property type="nucleotide sequence ID" value="XM_003647778.1"/>
</dbReference>
<dbReference type="PANTHER" id="PTHR15706:SF2">
    <property type="entry name" value="SH3 AND PX DOMAIN-CONTAINING PROTEIN 2A"/>
    <property type="match status" value="1"/>
</dbReference>
<dbReference type="GO" id="GO:0030674">
    <property type="term" value="F:protein-macromolecule adaptor activity"/>
    <property type="evidence" value="ECO:0007669"/>
    <property type="project" value="TreeGrafter"/>
</dbReference>
<dbReference type="InterPro" id="IPR036871">
    <property type="entry name" value="PX_dom_sf"/>
</dbReference>
<feature type="compositionally biased region" description="Polar residues" evidence="4">
    <location>
        <begin position="533"/>
        <end position="548"/>
    </location>
</feature>
<dbReference type="Proteomes" id="UP000006790">
    <property type="component" value="Chromosome 7"/>
</dbReference>
<dbReference type="GeneID" id="11472479"/>
<dbReference type="CDD" id="cd06890">
    <property type="entry name" value="PX_Bem1p"/>
    <property type="match status" value="1"/>
</dbReference>
<feature type="region of interest" description="Disordered" evidence="4">
    <location>
        <begin position="523"/>
        <end position="548"/>
    </location>
</feature>
<evidence type="ECO:0000256" key="3">
    <source>
        <dbReference type="PROSITE-ProRule" id="PRU00192"/>
    </source>
</evidence>
<organism evidence="7 8">
    <name type="scientific">Eremothecium cymbalariae (strain CBS 270.75 / DBVPG 7215 / KCTC 17166 / NRRL Y-17582)</name>
    <name type="common">Yeast</name>
    <dbReference type="NCBI Taxonomy" id="931890"/>
    <lineage>
        <taxon>Eukaryota</taxon>
        <taxon>Fungi</taxon>
        <taxon>Dikarya</taxon>
        <taxon>Ascomycota</taxon>
        <taxon>Saccharomycotina</taxon>
        <taxon>Saccharomycetes</taxon>
        <taxon>Saccharomycetales</taxon>
        <taxon>Saccharomycetaceae</taxon>
        <taxon>Eremothecium</taxon>
    </lineage>
</organism>
<gene>
    <name evidence="7" type="ordered locus">Ecym_7161</name>
</gene>
<dbReference type="eggNOG" id="KOG4773">
    <property type="taxonomic scope" value="Eukaryota"/>
</dbReference>
<dbReference type="Pfam" id="PF00787">
    <property type="entry name" value="PX"/>
    <property type="match status" value="1"/>
</dbReference>
<dbReference type="OMA" id="ESRVWYR"/>
<dbReference type="PROSITE" id="PS50195">
    <property type="entry name" value="PX"/>
    <property type="match status" value="1"/>
</dbReference>
<dbReference type="GO" id="GO:0000747">
    <property type="term" value="P:conjugation with cellular fusion"/>
    <property type="evidence" value="ECO:0007669"/>
    <property type="project" value="TreeGrafter"/>
</dbReference>